<dbReference type="RefSeq" id="WP_055059249.1">
    <property type="nucleotide sequence ID" value="NZ_CZBP01000001.1"/>
</dbReference>
<sequence>MILKAKFRFNRPIDTSKDFISTKDAFTVTIFGKEYSFDFLNYYGNVKKEDPAILEYEGTDLDTDAFPDSAELVRYAEYIDTLNECSLDTGDNTLYLLEVLEFTLIRNDGSVCLRDDGSVCIGAEILEDFNFRHMLKLADELPQEGLSVDGDTILKDQLDELFDEDYTGIYAEIIGIWKEARTDREKSLIKKMFETFTGISLKDYLEKCVITIAEEKHNER</sequence>
<organism evidence="1 2">
    <name type="scientific">Blautia obeum</name>
    <dbReference type="NCBI Taxonomy" id="40520"/>
    <lineage>
        <taxon>Bacteria</taxon>
        <taxon>Bacillati</taxon>
        <taxon>Bacillota</taxon>
        <taxon>Clostridia</taxon>
        <taxon>Lachnospirales</taxon>
        <taxon>Lachnospiraceae</taxon>
        <taxon>Blautia</taxon>
    </lineage>
</organism>
<dbReference type="AlphaFoldDB" id="A0A174PVJ7"/>
<dbReference type="EMBL" id="CZBP01000001">
    <property type="protein sequence ID" value="CUP62395.1"/>
    <property type="molecule type" value="Genomic_DNA"/>
</dbReference>
<protein>
    <submittedName>
        <fullName evidence="1">Uncharacterized protein</fullName>
    </submittedName>
</protein>
<gene>
    <name evidence="1" type="ORF">ERS852569_00217</name>
</gene>
<accession>A0A174PVJ7</accession>
<evidence type="ECO:0000313" key="2">
    <source>
        <dbReference type="Proteomes" id="UP000095762"/>
    </source>
</evidence>
<name>A0A174PVJ7_9FIRM</name>
<reference evidence="1 2" key="1">
    <citation type="submission" date="2015-09" db="EMBL/GenBank/DDBJ databases">
        <authorList>
            <consortium name="Pathogen Informatics"/>
        </authorList>
    </citation>
    <scope>NUCLEOTIDE SEQUENCE [LARGE SCALE GENOMIC DNA]</scope>
    <source>
        <strain evidence="1 2">2789STDY5834957</strain>
    </source>
</reference>
<evidence type="ECO:0000313" key="1">
    <source>
        <dbReference type="EMBL" id="CUP62395.1"/>
    </source>
</evidence>
<dbReference type="Proteomes" id="UP000095762">
    <property type="component" value="Unassembled WGS sequence"/>
</dbReference>
<proteinExistence type="predicted"/>